<keyword evidence="4" id="KW-0676">Redox-active center</keyword>
<dbReference type="GO" id="GO:0016209">
    <property type="term" value="F:antioxidant activity"/>
    <property type="evidence" value="ECO:0007669"/>
    <property type="project" value="InterPro"/>
</dbReference>
<keyword evidence="5" id="KW-0732">Signal</keyword>
<dbReference type="Pfam" id="PF00578">
    <property type="entry name" value="AhpC-TSA"/>
    <property type="match status" value="1"/>
</dbReference>
<gene>
    <name evidence="7" type="ORF">DI598_06960</name>
</gene>
<dbReference type="AlphaFoldDB" id="A0A2W5F848"/>
<dbReference type="GO" id="GO:0030313">
    <property type="term" value="C:cell envelope"/>
    <property type="evidence" value="ECO:0007669"/>
    <property type="project" value="UniProtKB-SubCell"/>
</dbReference>
<organism evidence="7 8">
    <name type="scientific">Pseudopedobacter saltans</name>
    <dbReference type="NCBI Taxonomy" id="151895"/>
    <lineage>
        <taxon>Bacteria</taxon>
        <taxon>Pseudomonadati</taxon>
        <taxon>Bacteroidota</taxon>
        <taxon>Sphingobacteriia</taxon>
        <taxon>Sphingobacteriales</taxon>
        <taxon>Sphingobacteriaceae</taxon>
        <taxon>Pseudopedobacter</taxon>
    </lineage>
</organism>
<dbReference type="Proteomes" id="UP000249645">
    <property type="component" value="Unassembled WGS sequence"/>
</dbReference>
<accession>A0A2W5F848</accession>
<dbReference type="PANTHER" id="PTHR42852">
    <property type="entry name" value="THIOL:DISULFIDE INTERCHANGE PROTEIN DSBE"/>
    <property type="match status" value="1"/>
</dbReference>
<feature type="signal peptide" evidence="5">
    <location>
        <begin position="1"/>
        <end position="21"/>
    </location>
</feature>
<dbReference type="PROSITE" id="PS51352">
    <property type="entry name" value="THIOREDOXIN_2"/>
    <property type="match status" value="1"/>
</dbReference>
<dbReference type="PANTHER" id="PTHR42852:SF6">
    <property type="entry name" value="THIOL:DISULFIDE INTERCHANGE PROTEIN DSBE"/>
    <property type="match status" value="1"/>
</dbReference>
<dbReference type="GO" id="GO:0016491">
    <property type="term" value="F:oxidoreductase activity"/>
    <property type="evidence" value="ECO:0007669"/>
    <property type="project" value="InterPro"/>
</dbReference>
<evidence type="ECO:0000256" key="2">
    <source>
        <dbReference type="ARBA" id="ARBA00022748"/>
    </source>
</evidence>
<dbReference type="InterPro" id="IPR000866">
    <property type="entry name" value="AhpC/TSA"/>
</dbReference>
<comment type="caution">
    <text evidence="7">The sequence shown here is derived from an EMBL/GenBank/DDBJ whole genome shotgun (WGS) entry which is preliminary data.</text>
</comment>
<feature type="domain" description="Thioredoxin" evidence="6">
    <location>
        <begin position="27"/>
        <end position="172"/>
    </location>
</feature>
<feature type="chain" id="PRO_5015959123" description="Thioredoxin domain-containing protein" evidence="5">
    <location>
        <begin position="22"/>
        <end position="421"/>
    </location>
</feature>
<evidence type="ECO:0000256" key="1">
    <source>
        <dbReference type="ARBA" id="ARBA00004196"/>
    </source>
</evidence>
<dbReference type="InterPro" id="IPR013766">
    <property type="entry name" value="Thioredoxin_domain"/>
</dbReference>
<evidence type="ECO:0000256" key="4">
    <source>
        <dbReference type="ARBA" id="ARBA00023284"/>
    </source>
</evidence>
<dbReference type="CDD" id="cd02966">
    <property type="entry name" value="TlpA_like_family"/>
    <property type="match status" value="1"/>
</dbReference>
<keyword evidence="3" id="KW-1015">Disulfide bond</keyword>
<dbReference type="InterPro" id="IPR050553">
    <property type="entry name" value="Thioredoxin_ResA/DsbE_sf"/>
</dbReference>
<name>A0A2W5F848_9SPHI</name>
<comment type="subcellular location">
    <subcellularLocation>
        <location evidence="1">Cell envelope</location>
    </subcellularLocation>
</comment>
<reference evidence="7 8" key="1">
    <citation type="submission" date="2017-11" db="EMBL/GenBank/DDBJ databases">
        <title>Infants hospitalized years apart are colonized by the same room-sourced microbial strains.</title>
        <authorList>
            <person name="Brooks B."/>
            <person name="Olm M.R."/>
            <person name="Firek B.A."/>
            <person name="Baker R."/>
            <person name="Thomas B.C."/>
            <person name="Morowitz M.J."/>
            <person name="Banfield J.F."/>
        </authorList>
    </citation>
    <scope>NUCLEOTIDE SEQUENCE [LARGE SCALE GENOMIC DNA]</scope>
    <source>
        <strain evidence="7">S2_009_000_R2_76</strain>
    </source>
</reference>
<dbReference type="EMBL" id="QFOI01000093">
    <property type="protein sequence ID" value="PZP49830.1"/>
    <property type="molecule type" value="Genomic_DNA"/>
</dbReference>
<evidence type="ECO:0000256" key="5">
    <source>
        <dbReference type="SAM" id="SignalP"/>
    </source>
</evidence>
<dbReference type="SUPFAM" id="SSF52833">
    <property type="entry name" value="Thioredoxin-like"/>
    <property type="match status" value="1"/>
</dbReference>
<dbReference type="InterPro" id="IPR036249">
    <property type="entry name" value="Thioredoxin-like_sf"/>
</dbReference>
<evidence type="ECO:0000313" key="8">
    <source>
        <dbReference type="Proteomes" id="UP000249645"/>
    </source>
</evidence>
<evidence type="ECO:0000256" key="3">
    <source>
        <dbReference type="ARBA" id="ARBA00023157"/>
    </source>
</evidence>
<keyword evidence="2" id="KW-0201">Cytochrome c-type biogenesis</keyword>
<protein>
    <recommendedName>
        <fullName evidence="6">Thioredoxin domain-containing protein</fullName>
    </recommendedName>
</protein>
<evidence type="ECO:0000313" key="7">
    <source>
        <dbReference type="EMBL" id="PZP49830.1"/>
    </source>
</evidence>
<evidence type="ECO:0000259" key="6">
    <source>
        <dbReference type="PROSITE" id="PS51352"/>
    </source>
</evidence>
<sequence length="421" mass="47754">MKLKTLLCVIGTLLSILSTEAQEMRPLQIGDTVPDLLLHNVVNYRDATVKISDFKDKLLILDFWATWCTSCIEHFSFMDSMEVKYHDKIAIFGIGYEPYEKIRQFFYTKKGIDGKPYKLPSTTGDSLLTAYFPHRTVPHVVWIKQNGTIGAITSGNDLTESNILHMVQGETLQVRTKKDVDVRRPLHLATDFAYSDSLLGYSILYKAHDPGPSMVNMTRKIGRRAIGKVLTNHSLLDMYRLLAYPIFLSKGQKLGSRQIFVSMPDSEAGKLKELYCFDIVVPSEQENSLNRYAITELNRLTGFKTSITKYRARCLVLKAKPNAKLYASSGKDRISRLWFDGMETYMRGYPLQMLTDRLNELPTVTIPVVDDTGTKDKVDIILSGSNELVDIRRDLSKYGLSLVEEERVIDALVITKDKGNP</sequence>
<dbReference type="GO" id="GO:0017004">
    <property type="term" value="P:cytochrome complex assembly"/>
    <property type="evidence" value="ECO:0007669"/>
    <property type="project" value="UniProtKB-KW"/>
</dbReference>
<proteinExistence type="predicted"/>
<dbReference type="Gene3D" id="3.40.30.10">
    <property type="entry name" value="Glutaredoxin"/>
    <property type="match status" value="1"/>
</dbReference>